<name>A0ABU1QW79_9BACT</name>
<keyword evidence="1" id="KW-1133">Transmembrane helix</keyword>
<feature type="transmembrane region" description="Helical" evidence="1">
    <location>
        <begin position="6"/>
        <end position="25"/>
    </location>
</feature>
<dbReference type="Proteomes" id="UP001264980">
    <property type="component" value="Unassembled WGS sequence"/>
</dbReference>
<evidence type="ECO:0000256" key="1">
    <source>
        <dbReference type="SAM" id="Phobius"/>
    </source>
</evidence>
<sequence>MFFGLLIFARILFVACMVFIIGYIYGPFSQRRGLTIAARVAAIAIIFAFIMMNIFAFRAGASHGGGPWNRGHWDHCDDAHPHKMEAKP</sequence>
<keyword evidence="1" id="KW-0812">Transmembrane</keyword>
<keyword evidence="3" id="KW-1185">Reference proteome</keyword>
<comment type="caution">
    <text evidence="2">The sequence shown here is derived from an EMBL/GenBank/DDBJ whole genome shotgun (WGS) entry which is preliminary data.</text>
</comment>
<dbReference type="RefSeq" id="WP_309983222.1">
    <property type="nucleotide sequence ID" value="NZ_JAVDTI010000002.1"/>
</dbReference>
<proteinExistence type="predicted"/>
<reference evidence="2 3" key="1">
    <citation type="submission" date="2023-07" db="EMBL/GenBank/DDBJ databases">
        <title>Sorghum-associated microbial communities from plants grown in Nebraska, USA.</title>
        <authorList>
            <person name="Schachtman D."/>
        </authorList>
    </citation>
    <scope>NUCLEOTIDE SEQUENCE [LARGE SCALE GENOMIC DNA]</scope>
    <source>
        <strain evidence="2 3">BE57</strain>
    </source>
</reference>
<protein>
    <submittedName>
        <fullName evidence="2">Low affinity Fe/Cu permease</fullName>
    </submittedName>
</protein>
<feature type="transmembrane region" description="Helical" evidence="1">
    <location>
        <begin position="37"/>
        <end position="57"/>
    </location>
</feature>
<evidence type="ECO:0000313" key="3">
    <source>
        <dbReference type="Proteomes" id="UP001264980"/>
    </source>
</evidence>
<dbReference type="EMBL" id="JAVDTI010000002">
    <property type="protein sequence ID" value="MDR6805421.1"/>
    <property type="molecule type" value="Genomic_DNA"/>
</dbReference>
<organism evidence="2 3">
    <name type="scientific">Dyadobacter fermentans</name>
    <dbReference type="NCBI Taxonomy" id="94254"/>
    <lineage>
        <taxon>Bacteria</taxon>
        <taxon>Pseudomonadati</taxon>
        <taxon>Bacteroidota</taxon>
        <taxon>Cytophagia</taxon>
        <taxon>Cytophagales</taxon>
        <taxon>Spirosomataceae</taxon>
        <taxon>Dyadobacter</taxon>
    </lineage>
</organism>
<accession>A0ABU1QW79</accession>
<gene>
    <name evidence="2" type="ORF">J2W84_002467</name>
</gene>
<evidence type="ECO:0000313" key="2">
    <source>
        <dbReference type="EMBL" id="MDR6805421.1"/>
    </source>
</evidence>
<keyword evidence="1" id="KW-0472">Membrane</keyword>